<name>A0AAW1Y989_RUBAR</name>
<reference evidence="1 2" key="1">
    <citation type="journal article" date="2023" name="G3 (Bethesda)">
        <title>A chromosome-length genome assembly and annotation of blackberry (Rubus argutus, cv. 'Hillquist').</title>
        <authorList>
            <person name="Bruna T."/>
            <person name="Aryal R."/>
            <person name="Dudchenko O."/>
            <person name="Sargent D.J."/>
            <person name="Mead D."/>
            <person name="Buti M."/>
            <person name="Cavallini A."/>
            <person name="Hytonen T."/>
            <person name="Andres J."/>
            <person name="Pham M."/>
            <person name="Weisz D."/>
            <person name="Mascagni F."/>
            <person name="Usai G."/>
            <person name="Natali L."/>
            <person name="Bassil N."/>
            <person name="Fernandez G.E."/>
            <person name="Lomsadze A."/>
            <person name="Armour M."/>
            <person name="Olukolu B."/>
            <person name="Poorten T."/>
            <person name="Britton C."/>
            <person name="Davik J."/>
            <person name="Ashrafi H."/>
            <person name="Aiden E.L."/>
            <person name="Borodovsky M."/>
            <person name="Worthington M."/>
        </authorList>
    </citation>
    <scope>NUCLEOTIDE SEQUENCE [LARGE SCALE GENOMIC DNA]</scope>
    <source>
        <strain evidence="1">PI 553951</strain>
    </source>
</reference>
<organism evidence="1 2">
    <name type="scientific">Rubus argutus</name>
    <name type="common">Southern blackberry</name>
    <dbReference type="NCBI Taxonomy" id="59490"/>
    <lineage>
        <taxon>Eukaryota</taxon>
        <taxon>Viridiplantae</taxon>
        <taxon>Streptophyta</taxon>
        <taxon>Embryophyta</taxon>
        <taxon>Tracheophyta</taxon>
        <taxon>Spermatophyta</taxon>
        <taxon>Magnoliopsida</taxon>
        <taxon>eudicotyledons</taxon>
        <taxon>Gunneridae</taxon>
        <taxon>Pentapetalae</taxon>
        <taxon>rosids</taxon>
        <taxon>fabids</taxon>
        <taxon>Rosales</taxon>
        <taxon>Rosaceae</taxon>
        <taxon>Rosoideae</taxon>
        <taxon>Rosoideae incertae sedis</taxon>
        <taxon>Rubus</taxon>
    </lineage>
</organism>
<evidence type="ECO:0000313" key="1">
    <source>
        <dbReference type="EMBL" id="KAK9944831.1"/>
    </source>
</evidence>
<dbReference type="AlphaFoldDB" id="A0AAW1Y989"/>
<proteinExistence type="predicted"/>
<evidence type="ECO:0000313" key="2">
    <source>
        <dbReference type="Proteomes" id="UP001457282"/>
    </source>
</evidence>
<gene>
    <name evidence="1" type="ORF">M0R45_010380</name>
</gene>
<protein>
    <submittedName>
        <fullName evidence="1">Uncharacterized protein</fullName>
    </submittedName>
</protein>
<dbReference type="Proteomes" id="UP001457282">
    <property type="component" value="Unassembled WGS sequence"/>
</dbReference>
<keyword evidence="2" id="KW-1185">Reference proteome</keyword>
<sequence length="103" mass="11323">MAQSNWKLIRCKKLTASANAFMTEGKVATDPVAIDAPGGFLLNGGLFSGTYSLQGQMRSIQRLLQRTLRHSKLRLGSNNSCKCSRCRYCSSATLSYSVEILML</sequence>
<accession>A0AAW1Y989</accession>
<dbReference type="EMBL" id="JBEDUW010000002">
    <property type="protein sequence ID" value="KAK9944831.1"/>
    <property type="molecule type" value="Genomic_DNA"/>
</dbReference>
<comment type="caution">
    <text evidence="1">The sequence shown here is derived from an EMBL/GenBank/DDBJ whole genome shotgun (WGS) entry which is preliminary data.</text>
</comment>